<dbReference type="Pfam" id="PF04069">
    <property type="entry name" value="OpuAC"/>
    <property type="match status" value="1"/>
</dbReference>
<reference evidence="2 3" key="1">
    <citation type="submission" date="2021-01" db="EMBL/GenBank/DDBJ databases">
        <title>Genomic Encyclopedia of Type Strains, Phase IV (KMG-IV): sequencing the most valuable type-strain genomes for metagenomic binning, comparative biology and taxonomic classification.</title>
        <authorList>
            <person name="Goeker M."/>
        </authorList>
    </citation>
    <scope>NUCLEOTIDE SEQUENCE [LARGE SCALE GENOMIC DNA]</scope>
    <source>
        <strain evidence="2 3">DSM 25540</strain>
    </source>
</reference>
<evidence type="ECO:0000259" key="1">
    <source>
        <dbReference type="Pfam" id="PF04069"/>
    </source>
</evidence>
<dbReference type="Gene3D" id="3.40.190.10">
    <property type="entry name" value="Periplasmic binding protein-like II"/>
    <property type="match status" value="1"/>
</dbReference>
<evidence type="ECO:0000313" key="2">
    <source>
        <dbReference type="EMBL" id="MBM7634333.1"/>
    </source>
</evidence>
<dbReference type="InterPro" id="IPR007210">
    <property type="entry name" value="ABC_Gly_betaine_transp_sub-bd"/>
</dbReference>
<dbReference type="RefSeq" id="WP_204699085.1">
    <property type="nucleotide sequence ID" value="NZ_JAFBEC010000011.1"/>
</dbReference>
<sequence>MKKFLPVALGSALVLSACGGGGSDEDKVVVGGKDFTEQIILTHMVAELLEANTDLTIEREDNLGNTEILTQGMMDGDIDLYVEYTGTSYITVLDYEIDPEDPPSAEEVYDTVKAEYDEEYGITWLDEFDFENRYSLVMRADDAADVADMSDLESVAGELTLAHNANFGERTDGLMPMNERYGYDWGTTTQMDEGLMYDALRNEEVDVIAAFTTDGRIPAYDLEVIADDLNFFPPYYAAPIVMNDTIEAHPEIEELLLELGPLLTEETMAELNAEVDINAELEEVVARNFLVEQGLIEE</sequence>
<dbReference type="Gene3D" id="3.40.190.120">
    <property type="entry name" value="Osmoprotection protein (prox), domain 2"/>
    <property type="match status" value="1"/>
</dbReference>
<dbReference type="EMBL" id="JAFBEC010000011">
    <property type="protein sequence ID" value="MBM7634333.1"/>
    <property type="molecule type" value="Genomic_DNA"/>
</dbReference>
<dbReference type="SUPFAM" id="SSF53850">
    <property type="entry name" value="Periplasmic binding protein-like II"/>
    <property type="match status" value="1"/>
</dbReference>
<dbReference type="PROSITE" id="PS51257">
    <property type="entry name" value="PROKAR_LIPOPROTEIN"/>
    <property type="match status" value="1"/>
</dbReference>
<organism evidence="2 3">
    <name type="scientific">Geomicrobium sediminis</name>
    <dbReference type="NCBI Taxonomy" id="1347788"/>
    <lineage>
        <taxon>Bacteria</taxon>
        <taxon>Bacillati</taxon>
        <taxon>Bacillota</taxon>
        <taxon>Bacilli</taxon>
        <taxon>Bacillales</taxon>
        <taxon>Geomicrobium</taxon>
    </lineage>
</organism>
<comment type="caution">
    <text evidence="2">The sequence shown here is derived from an EMBL/GenBank/DDBJ whole genome shotgun (WGS) entry which is preliminary data.</text>
</comment>
<accession>A0ABS2PHN8</accession>
<protein>
    <submittedName>
        <fullName evidence="2">Glycine betaine/choline ABC-type transport system substrate-binding protein</fullName>
    </submittedName>
</protein>
<dbReference type="Proteomes" id="UP000741863">
    <property type="component" value="Unassembled WGS sequence"/>
</dbReference>
<evidence type="ECO:0000313" key="3">
    <source>
        <dbReference type="Proteomes" id="UP000741863"/>
    </source>
</evidence>
<proteinExistence type="predicted"/>
<name>A0ABS2PHN8_9BACL</name>
<gene>
    <name evidence="2" type="ORF">JOD17_003435</name>
</gene>
<feature type="domain" description="ABC-type glycine betaine transport system substrate-binding" evidence="1">
    <location>
        <begin position="26"/>
        <end position="290"/>
    </location>
</feature>
<dbReference type="CDD" id="cd13528">
    <property type="entry name" value="PBP2_osmoprotectants"/>
    <property type="match status" value="1"/>
</dbReference>
<keyword evidence="3" id="KW-1185">Reference proteome</keyword>